<evidence type="ECO:0000313" key="4">
    <source>
        <dbReference type="Proteomes" id="UP001352223"/>
    </source>
</evidence>
<feature type="signal peptide" evidence="1">
    <location>
        <begin position="1"/>
        <end position="24"/>
    </location>
</feature>
<feature type="chain" id="PRO_5047495502" evidence="1">
    <location>
        <begin position="25"/>
        <end position="273"/>
    </location>
</feature>
<proteinExistence type="predicted"/>
<keyword evidence="4" id="KW-1185">Reference proteome</keyword>
<sequence length="273" mass="28400">MFTQRSTRALFTAALPLVALTTVAACGNEKAPGTVKVGGAPVAGVNWAVESVTVDGATTKAPDGAYLKFVSDERVRGNYGCNDFDAQAQVDNDSVDLGKSTTTLMGCADTEQRAFEKTLARALADKNTVKARGDDGLTLTRANGDTISLAKQPAQRDAALVGTKWTVDTLHSGDVAKSLPKAAQNRARLVFDKDGKVSARLGCNSGRAKATVKDGHITFGPLNSTRMGCVGEAADLEKAMRKVLDGKASYRIEGDGLTLIAADGTGAGFTATK</sequence>
<accession>A0ABU6CLL9</accession>
<feature type="domain" description="DUF306" evidence="2">
    <location>
        <begin position="158"/>
        <end position="265"/>
    </location>
</feature>
<comment type="caution">
    <text evidence="3">The sequence shown here is derived from an EMBL/GenBank/DDBJ whole genome shotgun (WGS) entry which is preliminary data.</text>
</comment>
<name>A0ABU6CLL9_9ACTN</name>
<dbReference type="InterPro" id="IPR005184">
    <property type="entry name" value="DUF306_Meta_HslJ"/>
</dbReference>
<dbReference type="PROSITE" id="PS51257">
    <property type="entry name" value="PROKAR_LIPOPROTEIN"/>
    <property type="match status" value="1"/>
</dbReference>
<gene>
    <name evidence="3" type="ORF">OKJ48_36220</name>
</gene>
<dbReference type="RefSeq" id="WP_324774082.1">
    <property type="nucleotide sequence ID" value="NZ_BAAATS010000047.1"/>
</dbReference>
<dbReference type="Proteomes" id="UP001352223">
    <property type="component" value="Unassembled WGS sequence"/>
</dbReference>
<dbReference type="PANTHER" id="PTHR35535:SF2">
    <property type="entry name" value="DUF306 DOMAIN-CONTAINING PROTEIN"/>
    <property type="match status" value="1"/>
</dbReference>
<dbReference type="EMBL" id="JAOZYB010000333">
    <property type="protein sequence ID" value="MEB3965634.1"/>
    <property type="molecule type" value="Genomic_DNA"/>
</dbReference>
<dbReference type="Pfam" id="PF03724">
    <property type="entry name" value="META"/>
    <property type="match status" value="2"/>
</dbReference>
<feature type="domain" description="DUF306" evidence="2">
    <location>
        <begin position="41"/>
        <end position="147"/>
    </location>
</feature>
<dbReference type="Gene3D" id="2.40.128.270">
    <property type="match status" value="2"/>
</dbReference>
<keyword evidence="1" id="KW-0732">Signal</keyword>
<dbReference type="InterPro" id="IPR038670">
    <property type="entry name" value="HslJ-like_sf"/>
</dbReference>
<dbReference type="InterPro" id="IPR053147">
    <property type="entry name" value="Hsp_HslJ-like"/>
</dbReference>
<evidence type="ECO:0000313" key="3">
    <source>
        <dbReference type="EMBL" id="MEB3965634.1"/>
    </source>
</evidence>
<dbReference type="PANTHER" id="PTHR35535">
    <property type="entry name" value="HEAT SHOCK PROTEIN HSLJ"/>
    <property type="match status" value="1"/>
</dbReference>
<evidence type="ECO:0000256" key="1">
    <source>
        <dbReference type="SAM" id="SignalP"/>
    </source>
</evidence>
<evidence type="ECO:0000259" key="2">
    <source>
        <dbReference type="Pfam" id="PF03724"/>
    </source>
</evidence>
<reference evidence="3 4" key="1">
    <citation type="submission" date="2022-10" db="EMBL/GenBank/DDBJ databases">
        <authorList>
            <person name="Xie J."/>
            <person name="Shen N."/>
        </authorList>
    </citation>
    <scope>NUCLEOTIDE SEQUENCE [LARGE SCALE GENOMIC DNA]</scope>
    <source>
        <strain evidence="3 4">DSM 41681</strain>
    </source>
</reference>
<organism evidence="3 4">
    <name type="scientific">Streptomyces kunmingensis</name>
    <dbReference type="NCBI Taxonomy" id="68225"/>
    <lineage>
        <taxon>Bacteria</taxon>
        <taxon>Bacillati</taxon>
        <taxon>Actinomycetota</taxon>
        <taxon>Actinomycetes</taxon>
        <taxon>Kitasatosporales</taxon>
        <taxon>Streptomycetaceae</taxon>
        <taxon>Streptomyces</taxon>
    </lineage>
</organism>
<protein>
    <submittedName>
        <fullName evidence="3">META domain-containing protein</fullName>
    </submittedName>
</protein>